<proteinExistence type="predicted"/>
<organism evidence="1 2">
    <name type="scientific">Cichorium intybus</name>
    <name type="common">Chicory</name>
    <dbReference type="NCBI Taxonomy" id="13427"/>
    <lineage>
        <taxon>Eukaryota</taxon>
        <taxon>Viridiplantae</taxon>
        <taxon>Streptophyta</taxon>
        <taxon>Embryophyta</taxon>
        <taxon>Tracheophyta</taxon>
        <taxon>Spermatophyta</taxon>
        <taxon>Magnoliopsida</taxon>
        <taxon>eudicotyledons</taxon>
        <taxon>Gunneridae</taxon>
        <taxon>Pentapetalae</taxon>
        <taxon>asterids</taxon>
        <taxon>campanulids</taxon>
        <taxon>Asterales</taxon>
        <taxon>Asteraceae</taxon>
        <taxon>Cichorioideae</taxon>
        <taxon>Cichorieae</taxon>
        <taxon>Cichoriinae</taxon>
        <taxon>Cichorium</taxon>
    </lineage>
</organism>
<accession>A0ACB9CTT0</accession>
<dbReference type="Proteomes" id="UP001055811">
    <property type="component" value="Linkage Group LG05"/>
</dbReference>
<protein>
    <submittedName>
        <fullName evidence="1">Uncharacterized protein</fullName>
    </submittedName>
</protein>
<dbReference type="EMBL" id="CM042013">
    <property type="protein sequence ID" value="KAI3737685.1"/>
    <property type="molecule type" value="Genomic_DNA"/>
</dbReference>
<reference evidence="2" key="1">
    <citation type="journal article" date="2022" name="Mol. Ecol. Resour.">
        <title>The genomes of chicory, endive, great burdock and yacon provide insights into Asteraceae palaeo-polyploidization history and plant inulin production.</title>
        <authorList>
            <person name="Fan W."/>
            <person name="Wang S."/>
            <person name="Wang H."/>
            <person name="Wang A."/>
            <person name="Jiang F."/>
            <person name="Liu H."/>
            <person name="Zhao H."/>
            <person name="Xu D."/>
            <person name="Zhang Y."/>
        </authorList>
    </citation>
    <scope>NUCLEOTIDE SEQUENCE [LARGE SCALE GENOMIC DNA]</scope>
    <source>
        <strain evidence="2">cv. Punajuju</strain>
    </source>
</reference>
<evidence type="ECO:0000313" key="1">
    <source>
        <dbReference type="EMBL" id="KAI3737685.1"/>
    </source>
</evidence>
<name>A0ACB9CTT0_CICIN</name>
<sequence length="231" mass="26314">MHTASTVVLLDNNNGQYYLNRCAWKVLIDFLLQPTPCKTCSVLTVNKSIIRAWGTPTQPSRRSPVATPLPQLSWASLKRLYQRLATFPTGVVTRVVSSLLTHPHTRTLSLSSSVSFSVSFFLSFFSNFFFRFIDKRNIRWQQTDLVVAKKPPTFFNLMEKNQMLKQVGQLTYDRSEDVIEEVEKKPSTIPGQEFCIRVDPQDIVMRELGCVFGGKRNGLVTSVFRNSPSPF</sequence>
<evidence type="ECO:0000313" key="2">
    <source>
        <dbReference type="Proteomes" id="UP001055811"/>
    </source>
</evidence>
<comment type="caution">
    <text evidence="1">The sequence shown here is derived from an EMBL/GenBank/DDBJ whole genome shotgun (WGS) entry which is preliminary data.</text>
</comment>
<keyword evidence="2" id="KW-1185">Reference proteome</keyword>
<reference evidence="1 2" key="2">
    <citation type="journal article" date="2022" name="Mol. Ecol. Resour.">
        <title>The genomes of chicory, endive, great burdock and yacon provide insights into Asteraceae paleo-polyploidization history and plant inulin production.</title>
        <authorList>
            <person name="Fan W."/>
            <person name="Wang S."/>
            <person name="Wang H."/>
            <person name="Wang A."/>
            <person name="Jiang F."/>
            <person name="Liu H."/>
            <person name="Zhao H."/>
            <person name="Xu D."/>
            <person name="Zhang Y."/>
        </authorList>
    </citation>
    <scope>NUCLEOTIDE SEQUENCE [LARGE SCALE GENOMIC DNA]</scope>
    <source>
        <strain evidence="2">cv. Punajuju</strain>
        <tissue evidence="1">Leaves</tissue>
    </source>
</reference>
<gene>
    <name evidence="1" type="ORF">L2E82_27695</name>
</gene>